<keyword evidence="3" id="KW-1185">Reference proteome</keyword>
<dbReference type="AlphaFoldDB" id="A7SH50"/>
<protein>
    <recommendedName>
        <fullName evidence="1">Fibronectin type-III domain-containing protein</fullName>
    </recommendedName>
</protein>
<name>A7SH50_NEMVE</name>
<dbReference type="SUPFAM" id="SSF49265">
    <property type="entry name" value="Fibronectin type III"/>
    <property type="match status" value="1"/>
</dbReference>
<evidence type="ECO:0000313" key="2">
    <source>
        <dbReference type="EMBL" id="EDO36959.1"/>
    </source>
</evidence>
<dbReference type="GO" id="GO:0019955">
    <property type="term" value="F:cytokine binding"/>
    <property type="evidence" value="ECO:0000318"/>
    <property type="project" value="GO_Central"/>
</dbReference>
<dbReference type="InterPro" id="IPR013783">
    <property type="entry name" value="Ig-like_fold"/>
</dbReference>
<reference evidence="2 3" key="1">
    <citation type="journal article" date="2007" name="Science">
        <title>Sea anemone genome reveals ancestral eumetazoan gene repertoire and genomic organization.</title>
        <authorList>
            <person name="Putnam N.H."/>
            <person name="Srivastava M."/>
            <person name="Hellsten U."/>
            <person name="Dirks B."/>
            <person name="Chapman J."/>
            <person name="Salamov A."/>
            <person name="Terry A."/>
            <person name="Shapiro H."/>
            <person name="Lindquist E."/>
            <person name="Kapitonov V.V."/>
            <person name="Jurka J."/>
            <person name="Genikhovich G."/>
            <person name="Grigoriev I.V."/>
            <person name="Lucas S.M."/>
            <person name="Steele R.E."/>
            <person name="Finnerty J.R."/>
            <person name="Technau U."/>
            <person name="Martindale M.Q."/>
            <person name="Rokhsar D.S."/>
        </authorList>
    </citation>
    <scope>NUCLEOTIDE SEQUENCE [LARGE SCALE GENOMIC DNA]</scope>
    <source>
        <strain evidence="3">CH2 X CH6</strain>
    </source>
</reference>
<evidence type="ECO:0000313" key="3">
    <source>
        <dbReference type="Proteomes" id="UP000001593"/>
    </source>
</evidence>
<dbReference type="KEGG" id="nve:5508462"/>
<dbReference type="Gene3D" id="2.60.40.10">
    <property type="entry name" value="Immunoglobulins"/>
    <property type="match status" value="1"/>
</dbReference>
<dbReference type="PhylomeDB" id="A7SH50"/>
<dbReference type="OrthoDB" id="9984427at2759"/>
<sequence length="453" mass="50685">MGDEEVTNVRLSIKESLKKLEEYDIYLRSRLSDIKSTKDGVRCSLDKAREEVALKFAAIQDEVLQCLDSRQKEILHAIGDIERKDLEPLGNLEEKINSDLENVLRLAAEGNTCLEKEDSVLLAEAEKVKSELVVHPTRYPDIPCLSHTLSVSFGDTTQPLIDIVKLIGEVSMTGSLQIVDMTEQPGGMLVQWDDETFSDNESFTDYSGIQEYMLQYCRTLDRGNNEAAAVFSTVYSGEEMSHIVTDLEPHVSYTFRVCGRFGKDGKWSSWSIPRKGITTLEPHEWSTEDCVNANKLIVYQLSNDRRTATKVFPDSSKLLRSRTMSYRIDTSLKFTIAETGDPSNGDGLGLTTSHFDFSNPKQSLQCSGCTSINSKGLVYVNGSCMKTRLPPFKRGSVVALEASKLSPGKLRVSISVDDKQVTFDWQLQEKDDCTKLFFAMGFQHSGWQVSVGN</sequence>
<dbReference type="OMA" id="HEWTPGF"/>
<gene>
    <name evidence="2" type="ORF">NEMVEDRAFT_v1g245242</name>
</gene>
<dbReference type="EMBL" id="DS469657">
    <property type="protein sequence ID" value="EDO36959.1"/>
    <property type="molecule type" value="Genomic_DNA"/>
</dbReference>
<dbReference type="PROSITE" id="PS50853">
    <property type="entry name" value="FN3"/>
    <property type="match status" value="1"/>
</dbReference>
<dbReference type="InterPro" id="IPR003961">
    <property type="entry name" value="FN3_dom"/>
</dbReference>
<dbReference type="InterPro" id="IPR036116">
    <property type="entry name" value="FN3_sf"/>
</dbReference>
<evidence type="ECO:0000259" key="1">
    <source>
        <dbReference type="PROSITE" id="PS50853"/>
    </source>
</evidence>
<feature type="domain" description="Fibronectin type-III" evidence="1">
    <location>
        <begin position="172"/>
        <end position="282"/>
    </location>
</feature>
<accession>A7SH50</accession>
<dbReference type="eggNOG" id="ENOG502QQI2">
    <property type="taxonomic scope" value="Eukaryota"/>
</dbReference>
<dbReference type="GO" id="GO:0004896">
    <property type="term" value="F:cytokine receptor activity"/>
    <property type="evidence" value="ECO:0000318"/>
    <property type="project" value="GO_Central"/>
</dbReference>
<dbReference type="Proteomes" id="UP000001593">
    <property type="component" value="Unassembled WGS sequence"/>
</dbReference>
<dbReference type="GO" id="GO:0019221">
    <property type="term" value="P:cytokine-mediated signaling pathway"/>
    <property type="evidence" value="ECO:0000318"/>
    <property type="project" value="GO_Central"/>
</dbReference>
<dbReference type="InParanoid" id="A7SH50"/>
<dbReference type="HOGENOM" id="CLU_057983_0_0_1"/>
<dbReference type="GO" id="GO:0009897">
    <property type="term" value="C:external side of plasma membrane"/>
    <property type="evidence" value="ECO:0000318"/>
    <property type="project" value="GO_Central"/>
</dbReference>
<dbReference type="GO" id="GO:0043235">
    <property type="term" value="C:receptor complex"/>
    <property type="evidence" value="ECO:0000318"/>
    <property type="project" value="GO_Central"/>
</dbReference>
<proteinExistence type="predicted"/>
<dbReference type="CDD" id="cd00063">
    <property type="entry name" value="FN3"/>
    <property type="match status" value="1"/>
</dbReference>
<organism evidence="2 3">
    <name type="scientific">Nematostella vectensis</name>
    <name type="common">Starlet sea anemone</name>
    <dbReference type="NCBI Taxonomy" id="45351"/>
    <lineage>
        <taxon>Eukaryota</taxon>
        <taxon>Metazoa</taxon>
        <taxon>Cnidaria</taxon>
        <taxon>Anthozoa</taxon>
        <taxon>Hexacorallia</taxon>
        <taxon>Actiniaria</taxon>
        <taxon>Edwardsiidae</taxon>
        <taxon>Nematostella</taxon>
    </lineage>
</organism>
<dbReference type="STRING" id="45351.A7SH50"/>